<reference evidence="2 3" key="1">
    <citation type="submission" date="2015-01" db="EMBL/GenBank/DDBJ databases">
        <title>Sequencing and annotation of Micromonospora carbonacea strain JXNU-1 genome.</title>
        <authorList>
            <person name="Long Z."/>
            <person name="Huang Y."/>
            <person name="Jiang Y."/>
        </authorList>
    </citation>
    <scope>NUCLEOTIDE SEQUENCE [LARGE SCALE GENOMIC DNA]</scope>
    <source>
        <strain evidence="2 3">JXNU-1</strain>
    </source>
</reference>
<name>A0A0D0X1B3_9ACTN</name>
<dbReference type="GeneID" id="301303218"/>
<organism evidence="2 3">
    <name type="scientific">Micromonospora haikouensis</name>
    <dbReference type="NCBI Taxonomy" id="686309"/>
    <lineage>
        <taxon>Bacteria</taxon>
        <taxon>Bacillati</taxon>
        <taxon>Actinomycetota</taxon>
        <taxon>Actinomycetes</taxon>
        <taxon>Micromonosporales</taxon>
        <taxon>Micromonosporaceae</taxon>
        <taxon>Micromonospora</taxon>
    </lineage>
</organism>
<dbReference type="AlphaFoldDB" id="A0A0D0X1B3"/>
<dbReference type="PROSITE" id="PS50943">
    <property type="entry name" value="HTH_CROC1"/>
    <property type="match status" value="1"/>
</dbReference>
<comment type="caution">
    <text evidence="2">The sequence shown here is derived from an EMBL/GenBank/DDBJ whole genome shotgun (WGS) entry which is preliminary data.</text>
</comment>
<dbReference type="Pfam" id="PF13560">
    <property type="entry name" value="HTH_31"/>
    <property type="match status" value="1"/>
</dbReference>
<accession>A0A0D0X1B3</accession>
<dbReference type="RefSeq" id="WP_043961403.1">
    <property type="nucleotide sequence ID" value="NZ_JXSX01000001.1"/>
</dbReference>
<dbReference type="InterPro" id="IPR010982">
    <property type="entry name" value="Lambda_DNA-bd_dom_sf"/>
</dbReference>
<dbReference type="GO" id="GO:0003677">
    <property type="term" value="F:DNA binding"/>
    <property type="evidence" value="ECO:0007669"/>
    <property type="project" value="InterPro"/>
</dbReference>
<dbReference type="InterPro" id="IPR043917">
    <property type="entry name" value="DUF5753"/>
</dbReference>
<dbReference type="PATRIC" id="fig|47853.6.peg.726"/>
<dbReference type="Gene3D" id="1.10.260.40">
    <property type="entry name" value="lambda repressor-like DNA-binding domains"/>
    <property type="match status" value="1"/>
</dbReference>
<dbReference type="SUPFAM" id="SSF47413">
    <property type="entry name" value="lambda repressor-like DNA-binding domains"/>
    <property type="match status" value="1"/>
</dbReference>
<dbReference type="Proteomes" id="UP000032254">
    <property type="component" value="Unassembled WGS sequence"/>
</dbReference>
<dbReference type="SMART" id="SM00530">
    <property type="entry name" value="HTH_XRE"/>
    <property type="match status" value="1"/>
</dbReference>
<dbReference type="InterPro" id="IPR001387">
    <property type="entry name" value="Cro/C1-type_HTH"/>
</dbReference>
<dbReference type="CDD" id="cd00093">
    <property type="entry name" value="HTH_XRE"/>
    <property type="match status" value="1"/>
</dbReference>
<keyword evidence="3" id="KW-1185">Reference proteome</keyword>
<proteinExistence type="predicted"/>
<evidence type="ECO:0000313" key="2">
    <source>
        <dbReference type="EMBL" id="KIR64684.1"/>
    </source>
</evidence>
<evidence type="ECO:0000259" key="1">
    <source>
        <dbReference type="PROSITE" id="PS50943"/>
    </source>
</evidence>
<sequence>MAKANLPTVVGRGLGGELRELRRKRGLPLRQVAIRLDWQPSKLSRMETGIQGIQAADVASLLVIYGITGDERKRLLAMAERSAETGWWESIGGLSDESRTLIRLEAEAAGIVNWQPLLVPGLLQTPDYAHAVMVGCGVPLEDAQGRVAARLGRQAILSRPTPPALHALLDEAVLRRALGGPRVMARQLRHLVEAAERPTVTLRVVPLAVGAHTGLDGSFALFDFPRNRSVVYLDHKLTGLFLEEAAQVAHFRREADRLTGAALSPVDSVALVARYAAEHERE</sequence>
<dbReference type="OrthoDB" id="3458445at2"/>
<feature type="domain" description="HTH cro/C1-type" evidence="1">
    <location>
        <begin position="18"/>
        <end position="72"/>
    </location>
</feature>
<dbReference type="EMBL" id="JXSX01000001">
    <property type="protein sequence ID" value="KIR64684.1"/>
    <property type="molecule type" value="Genomic_DNA"/>
</dbReference>
<dbReference type="Pfam" id="PF19054">
    <property type="entry name" value="DUF5753"/>
    <property type="match status" value="1"/>
</dbReference>
<gene>
    <name evidence="2" type="ORF">TK50_03395</name>
</gene>
<evidence type="ECO:0000313" key="3">
    <source>
        <dbReference type="Proteomes" id="UP000032254"/>
    </source>
</evidence>
<protein>
    <recommendedName>
        <fullName evidence="1">HTH cro/C1-type domain-containing protein</fullName>
    </recommendedName>
</protein>